<dbReference type="PANTHER" id="PTHR20855:SF52">
    <property type="entry name" value="ADIPONECTIN RECEPTOR PROTEIN"/>
    <property type="match status" value="1"/>
</dbReference>
<organism evidence="9 10">
    <name type="scientific">Cichlidogyrus casuarinus</name>
    <dbReference type="NCBI Taxonomy" id="1844966"/>
    <lineage>
        <taxon>Eukaryota</taxon>
        <taxon>Metazoa</taxon>
        <taxon>Spiralia</taxon>
        <taxon>Lophotrochozoa</taxon>
        <taxon>Platyhelminthes</taxon>
        <taxon>Monogenea</taxon>
        <taxon>Monopisthocotylea</taxon>
        <taxon>Dactylogyridea</taxon>
        <taxon>Ancyrocephalidae</taxon>
        <taxon>Cichlidogyrus</taxon>
    </lineage>
</organism>
<proteinExistence type="inferred from homology"/>
<feature type="transmembrane region" description="Helical" evidence="8">
    <location>
        <begin position="139"/>
        <end position="163"/>
    </location>
</feature>
<evidence type="ECO:0000256" key="4">
    <source>
        <dbReference type="ARBA" id="ARBA00022989"/>
    </source>
</evidence>
<comment type="subcellular location">
    <subcellularLocation>
        <location evidence="1">Membrane</location>
        <topology evidence="1">Multi-pass membrane protein</topology>
    </subcellularLocation>
</comment>
<evidence type="ECO:0000256" key="3">
    <source>
        <dbReference type="ARBA" id="ARBA00022692"/>
    </source>
</evidence>
<evidence type="ECO:0000256" key="6">
    <source>
        <dbReference type="PIRSR" id="PIRSR604254-1"/>
    </source>
</evidence>
<comment type="caution">
    <text evidence="9">The sequence shown here is derived from an EMBL/GenBank/DDBJ whole genome shotgun (WGS) entry which is preliminary data.</text>
</comment>
<keyword evidence="3 8" id="KW-0812">Transmembrane</keyword>
<reference evidence="9 10" key="1">
    <citation type="submission" date="2024-11" db="EMBL/GenBank/DDBJ databases">
        <title>Adaptive evolution of stress response genes in parasites aligns with host niche diversity.</title>
        <authorList>
            <person name="Hahn C."/>
            <person name="Resl P."/>
        </authorList>
    </citation>
    <scope>NUCLEOTIDE SEQUENCE [LARGE SCALE GENOMIC DNA]</scope>
    <source>
        <strain evidence="9">EGGRZ-B1_66</strain>
        <tissue evidence="9">Body</tissue>
    </source>
</reference>
<sequence length="385" mass="43839">MESSEGLISGQQKQNGRLRSSESDNINTGCAEYLLNNDFSHMASKMAHNAEEFVRTVWMRGWQVVGHHSLPLWLKDNDFLLKGHRPQLNTFKACFKSVFRVHTETGNIWTHLLGCGAFFAILVAHFLQPNSMLQWQDKLIITFFFIGAVLCMGFSCFFHTVYCHSETIGRLFNKLDYAGIAFMVVGSFIPFIYYSFYCTLWTKIFYSVLIVFLGTMAIVVAMFDKFASPQYRWLRAATFIALGLSALVPCAHYMALNGYESSVNDAAFGWLALMGLLYVFGAILYAVRIPERIFPGKFDLWFQSHQIFHVFVVIAAFVHYVGVQRLTVFRLTRGDCSANVMVLPGVDHTLVDSQPHMTLDANAYNDFDWITHVQRIVALTADEPR</sequence>
<evidence type="ECO:0000256" key="8">
    <source>
        <dbReference type="SAM" id="Phobius"/>
    </source>
</evidence>
<feature type="transmembrane region" description="Helical" evidence="8">
    <location>
        <begin position="233"/>
        <end position="255"/>
    </location>
</feature>
<evidence type="ECO:0000313" key="9">
    <source>
        <dbReference type="EMBL" id="KAL3315237.1"/>
    </source>
</evidence>
<dbReference type="InterPro" id="IPR004254">
    <property type="entry name" value="AdipoR/HlyIII-related"/>
</dbReference>
<keyword evidence="5 8" id="KW-0472">Membrane</keyword>
<keyword evidence="9" id="KW-0675">Receptor</keyword>
<keyword evidence="10" id="KW-1185">Reference proteome</keyword>
<evidence type="ECO:0000256" key="5">
    <source>
        <dbReference type="ARBA" id="ARBA00023136"/>
    </source>
</evidence>
<comment type="similarity">
    <text evidence="2">Belongs to the ADIPOR family.</text>
</comment>
<feature type="binding site" evidence="6">
    <location>
        <position position="159"/>
    </location>
    <ligand>
        <name>Zn(2+)</name>
        <dbReference type="ChEBI" id="CHEBI:29105"/>
    </ligand>
</feature>
<dbReference type="EMBL" id="JBJKFK010000795">
    <property type="protein sequence ID" value="KAL3315237.1"/>
    <property type="molecule type" value="Genomic_DNA"/>
</dbReference>
<feature type="region of interest" description="Disordered" evidence="7">
    <location>
        <begin position="1"/>
        <end position="23"/>
    </location>
</feature>
<feature type="transmembrane region" description="Helical" evidence="8">
    <location>
        <begin position="200"/>
        <end position="221"/>
    </location>
</feature>
<gene>
    <name evidence="9" type="primary">ADIPOR1_2</name>
    <name evidence="9" type="ORF">Ciccas_006136</name>
</gene>
<evidence type="ECO:0000313" key="10">
    <source>
        <dbReference type="Proteomes" id="UP001626550"/>
    </source>
</evidence>
<dbReference type="AlphaFoldDB" id="A0ABD2Q7U7"/>
<keyword evidence="4 8" id="KW-1133">Transmembrane helix</keyword>
<protein>
    <submittedName>
        <fullName evidence="9">Adiponectin receptor protein 1</fullName>
    </submittedName>
</protein>
<feature type="transmembrane region" description="Helical" evidence="8">
    <location>
        <begin position="307"/>
        <end position="323"/>
    </location>
</feature>
<feature type="transmembrane region" description="Helical" evidence="8">
    <location>
        <begin position="267"/>
        <end position="287"/>
    </location>
</feature>
<dbReference type="Proteomes" id="UP001626550">
    <property type="component" value="Unassembled WGS sequence"/>
</dbReference>
<dbReference type="PANTHER" id="PTHR20855">
    <property type="entry name" value="ADIPOR/PROGESTIN RECEPTOR-RELATED"/>
    <property type="match status" value="1"/>
</dbReference>
<name>A0ABD2Q7U7_9PLAT</name>
<dbReference type="Pfam" id="PF03006">
    <property type="entry name" value="HlyIII"/>
    <property type="match status" value="1"/>
</dbReference>
<feature type="compositionally biased region" description="Polar residues" evidence="7">
    <location>
        <begin position="9"/>
        <end position="23"/>
    </location>
</feature>
<evidence type="ECO:0000256" key="1">
    <source>
        <dbReference type="ARBA" id="ARBA00004141"/>
    </source>
</evidence>
<feature type="binding site" evidence="6">
    <location>
        <position position="305"/>
    </location>
    <ligand>
        <name>Zn(2+)</name>
        <dbReference type="ChEBI" id="CHEBI:29105"/>
    </ligand>
</feature>
<feature type="binding site" evidence="6">
    <location>
        <position position="309"/>
    </location>
    <ligand>
        <name>Zn(2+)</name>
        <dbReference type="ChEBI" id="CHEBI:29105"/>
    </ligand>
</feature>
<feature type="transmembrane region" description="Helical" evidence="8">
    <location>
        <begin position="175"/>
        <end position="194"/>
    </location>
</feature>
<evidence type="ECO:0000256" key="7">
    <source>
        <dbReference type="SAM" id="MobiDB-lite"/>
    </source>
</evidence>
<keyword evidence="6" id="KW-0479">Metal-binding</keyword>
<accession>A0ABD2Q7U7</accession>
<keyword evidence="6" id="KW-0862">Zinc</keyword>
<dbReference type="GO" id="GO:0016020">
    <property type="term" value="C:membrane"/>
    <property type="evidence" value="ECO:0007669"/>
    <property type="project" value="UniProtKB-SubCell"/>
</dbReference>
<feature type="transmembrane region" description="Helical" evidence="8">
    <location>
        <begin position="108"/>
        <end position="127"/>
    </location>
</feature>
<evidence type="ECO:0000256" key="2">
    <source>
        <dbReference type="ARBA" id="ARBA00007018"/>
    </source>
</evidence>